<name>A0A1L3SKP2_9HYPH</name>
<proteinExistence type="predicted"/>
<keyword evidence="2" id="KW-1185">Reference proteome</keyword>
<dbReference type="Proteomes" id="UP000182840">
    <property type="component" value="Chromosome"/>
</dbReference>
<evidence type="ECO:0000313" key="2">
    <source>
        <dbReference type="Proteomes" id="UP000182840"/>
    </source>
</evidence>
<sequence length="65" mass="7087">MRANLDPADADSADYYDALCSGTKLQSIMFLYKANAGYKGRDRVVLRALASTDGSGDYSFDIIVE</sequence>
<dbReference type="AlphaFoldDB" id="A0A1L3SKP2"/>
<dbReference type="KEGG" id="meso:BSQ44_00170"/>
<gene>
    <name evidence="1" type="ORF">BSQ44_00170</name>
</gene>
<dbReference type="EMBL" id="CP018171">
    <property type="protein sequence ID" value="APH69966.1"/>
    <property type="molecule type" value="Genomic_DNA"/>
</dbReference>
<accession>A0A1L3SKP2</accession>
<organism evidence="1 2">
    <name type="scientific">Aquibium oceanicum</name>
    <dbReference type="NCBI Taxonomy" id="1670800"/>
    <lineage>
        <taxon>Bacteria</taxon>
        <taxon>Pseudomonadati</taxon>
        <taxon>Pseudomonadota</taxon>
        <taxon>Alphaproteobacteria</taxon>
        <taxon>Hyphomicrobiales</taxon>
        <taxon>Phyllobacteriaceae</taxon>
        <taxon>Aquibium</taxon>
    </lineage>
</organism>
<evidence type="ECO:0000313" key="1">
    <source>
        <dbReference type="EMBL" id="APH69966.1"/>
    </source>
</evidence>
<reference evidence="2" key="1">
    <citation type="submission" date="2016-11" db="EMBL/GenBank/DDBJ databases">
        <title>Mesorhizobium oceanicum sp. nov., isolated from deep seawater in South China Sea.</title>
        <authorList>
            <person name="Fu G.-Y."/>
        </authorList>
    </citation>
    <scope>NUCLEOTIDE SEQUENCE [LARGE SCALE GENOMIC DNA]</scope>
    <source>
        <strain evidence="2">B7</strain>
    </source>
</reference>
<protein>
    <submittedName>
        <fullName evidence="1">Uncharacterized protein</fullName>
    </submittedName>
</protein>